<dbReference type="InterPro" id="IPR011051">
    <property type="entry name" value="RmlC_Cupin_sf"/>
</dbReference>
<dbReference type="InterPro" id="IPR025979">
    <property type="entry name" value="ChrR-like_cupin_dom"/>
</dbReference>
<dbReference type="SUPFAM" id="SSF51182">
    <property type="entry name" value="RmlC-like cupins"/>
    <property type="match status" value="1"/>
</dbReference>
<proteinExistence type="predicted"/>
<sequence>MTTAEQRAPEPHASAPAPLDERWQPYRKPQPAEAVPELVIAAAVPQDERLWVPIEENVWFRPLLLSASSGYWMSVLRVRRAGVLSRHRHPQPVHGYVIKGSWRYLEHDWVASEGGYVYEAPGETHTLVVDPHVDEMITLFQVNGTMIYVDPDGAVTGFDDVFTRIDKCRAHYTAAGLGAGFVDQFIR</sequence>
<keyword evidence="4" id="KW-1185">Reference proteome</keyword>
<dbReference type="HOGENOM" id="CLU_093224_1_0_5"/>
<evidence type="ECO:0000256" key="1">
    <source>
        <dbReference type="SAM" id="MobiDB-lite"/>
    </source>
</evidence>
<dbReference type="EMBL" id="CP000781">
    <property type="protein sequence ID" value="ABS67284.1"/>
    <property type="molecule type" value="Genomic_DNA"/>
</dbReference>
<dbReference type="Proteomes" id="UP000002417">
    <property type="component" value="Chromosome"/>
</dbReference>
<dbReference type="OrthoDB" id="564955at2"/>
<dbReference type="KEGG" id="xau:Xaut_2040"/>
<evidence type="ECO:0000313" key="4">
    <source>
        <dbReference type="Proteomes" id="UP000002417"/>
    </source>
</evidence>
<accession>A7IGZ1</accession>
<evidence type="ECO:0000313" key="3">
    <source>
        <dbReference type="EMBL" id="ABS67284.1"/>
    </source>
</evidence>
<organism evidence="3 4">
    <name type="scientific">Xanthobacter autotrophicus (strain ATCC BAA-1158 / Py2)</name>
    <dbReference type="NCBI Taxonomy" id="78245"/>
    <lineage>
        <taxon>Bacteria</taxon>
        <taxon>Pseudomonadati</taxon>
        <taxon>Pseudomonadota</taxon>
        <taxon>Alphaproteobacteria</taxon>
        <taxon>Hyphomicrobiales</taxon>
        <taxon>Xanthobacteraceae</taxon>
        <taxon>Xanthobacter</taxon>
    </lineage>
</organism>
<feature type="domain" description="ChrR-like cupin" evidence="2">
    <location>
        <begin position="43"/>
        <end position="139"/>
    </location>
</feature>
<name>A7IGZ1_XANP2</name>
<dbReference type="Pfam" id="PF12973">
    <property type="entry name" value="Cupin_7"/>
    <property type="match status" value="1"/>
</dbReference>
<evidence type="ECO:0000259" key="2">
    <source>
        <dbReference type="Pfam" id="PF12973"/>
    </source>
</evidence>
<protein>
    <submittedName>
        <fullName evidence="3">Cupin 2, conserved barrel</fullName>
    </submittedName>
</protein>
<feature type="region of interest" description="Disordered" evidence="1">
    <location>
        <begin position="1"/>
        <end position="26"/>
    </location>
</feature>
<dbReference type="CDD" id="cd20302">
    <property type="entry name" value="cupin_DAD"/>
    <property type="match status" value="1"/>
</dbReference>
<dbReference type="Gene3D" id="2.60.120.10">
    <property type="entry name" value="Jelly Rolls"/>
    <property type="match status" value="1"/>
</dbReference>
<dbReference type="PhylomeDB" id="A7IGZ1"/>
<dbReference type="STRING" id="78245.Xaut_2040"/>
<dbReference type="eggNOG" id="COG1917">
    <property type="taxonomic scope" value="Bacteria"/>
</dbReference>
<dbReference type="AlphaFoldDB" id="A7IGZ1"/>
<gene>
    <name evidence="3" type="ordered locus">Xaut_2040</name>
</gene>
<reference evidence="3 4" key="1">
    <citation type="submission" date="2007-07" db="EMBL/GenBank/DDBJ databases">
        <title>Complete sequence of chromosome of Xanthobacter autotrophicus Py2.</title>
        <authorList>
            <consortium name="US DOE Joint Genome Institute"/>
            <person name="Copeland A."/>
            <person name="Lucas S."/>
            <person name="Lapidus A."/>
            <person name="Barry K."/>
            <person name="Glavina del Rio T."/>
            <person name="Hammon N."/>
            <person name="Israni S."/>
            <person name="Dalin E."/>
            <person name="Tice H."/>
            <person name="Pitluck S."/>
            <person name="Sims D."/>
            <person name="Brettin T."/>
            <person name="Bruce D."/>
            <person name="Detter J.C."/>
            <person name="Han C."/>
            <person name="Tapia R."/>
            <person name="Brainard J."/>
            <person name="Schmutz J."/>
            <person name="Larimer F."/>
            <person name="Land M."/>
            <person name="Hauser L."/>
            <person name="Kyrpides N."/>
            <person name="Kim E."/>
            <person name="Ensigns S.A."/>
            <person name="Richardson P."/>
        </authorList>
    </citation>
    <scope>NUCLEOTIDE SEQUENCE [LARGE SCALE GENOMIC DNA]</scope>
    <source>
        <strain evidence="4">ATCC BAA-1158 / Py2</strain>
    </source>
</reference>
<dbReference type="InterPro" id="IPR014710">
    <property type="entry name" value="RmlC-like_jellyroll"/>
</dbReference>